<keyword evidence="2" id="KW-0378">Hydrolase</keyword>
<dbReference type="PANTHER" id="PTHR12110">
    <property type="entry name" value="HYDROXYPYRUVATE ISOMERASE"/>
    <property type="match status" value="1"/>
</dbReference>
<dbReference type="Proteomes" id="UP001321582">
    <property type="component" value="Chromosome"/>
</dbReference>
<dbReference type="InterPro" id="IPR050312">
    <property type="entry name" value="IolE/XylAMocC-like"/>
</dbReference>
<dbReference type="AlphaFoldDB" id="A0AAU9DVL5"/>
<evidence type="ECO:0000259" key="1">
    <source>
        <dbReference type="Pfam" id="PF01261"/>
    </source>
</evidence>
<proteinExistence type="predicted"/>
<organism evidence="2 3">
    <name type="scientific">Haliovirga abyssi</name>
    <dbReference type="NCBI Taxonomy" id="2996794"/>
    <lineage>
        <taxon>Bacteria</taxon>
        <taxon>Fusobacteriati</taxon>
        <taxon>Fusobacteriota</taxon>
        <taxon>Fusobacteriia</taxon>
        <taxon>Fusobacteriales</taxon>
        <taxon>Haliovirgaceae</taxon>
        <taxon>Haliovirga</taxon>
    </lineage>
</organism>
<dbReference type="InterPro" id="IPR036237">
    <property type="entry name" value="Xyl_isomerase-like_sf"/>
</dbReference>
<accession>A0AAU9DVL5</accession>
<dbReference type="EMBL" id="AP027059">
    <property type="protein sequence ID" value="BDU50251.1"/>
    <property type="molecule type" value="Genomic_DNA"/>
</dbReference>
<sequence length="255" mass="30279">MKLYIKQDIKNIEKNIEFFIKNKVGIEISLYDVEFINNMRLSKILKLSKLLKENNLKITSHLPIHGLDLGCRDSIIREYSSDLIIKSLDLSSVLGVKKSVLHSGMNPLRKGQGQEKWLKRFELELTKIEKVAREMNIELVIENVWDDNDIIYKFIVEKFSNINLCFDIGHSAVYQKNIKIEELFKKYGNRITHLHLHDNDLLEDKHFHFGEGKIEFENYFQIFKKYLKEYTVTLETNFDEKLYKDMEFVRKGLLK</sequence>
<dbReference type="Pfam" id="PF01261">
    <property type="entry name" value="AP_endonuc_2"/>
    <property type="match status" value="1"/>
</dbReference>
<evidence type="ECO:0000313" key="3">
    <source>
        <dbReference type="Proteomes" id="UP001321582"/>
    </source>
</evidence>
<dbReference type="Gene3D" id="3.20.20.150">
    <property type="entry name" value="Divalent-metal-dependent TIM barrel enzymes"/>
    <property type="match status" value="1"/>
</dbReference>
<evidence type="ECO:0000313" key="2">
    <source>
        <dbReference type="EMBL" id="BDU50251.1"/>
    </source>
</evidence>
<dbReference type="KEGG" id="haby:HLVA_08200"/>
<protein>
    <submittedName>
        <fullName evidence="2">AP endonuclease</fullName>
    </submittedName>
</protein>
<reference evidence="2 3" key="1">
    <citation type="submission" date="2022-11" db="EMBL/GenBank/DDBJ databases">
        <title>Haliovirga abyssi gen. nov., sp. nov., a mesophilic fermentative bacterium isolated from the Iheya North hydrothermal field and the proposal of Haliovirgaceae fam. nov.</title>
        <authorList>
            <person name="Miyazaki U."/>
            <person name="Tame A."/>
            <person name="Miyazaki J."/>
            <person name="Takai K."/>
            <person name="Sawayama S."/>
            <person name="Kitajima M."/>
            <person name="Okamoto A."/>
            <person name="Nakagawa S."/>
        </authorList>
    </citation>
    <scope>NUCLEOTIDE SEQUENCE [LARGE SCALE GENOMIC DNA]</scope>
    <source>
        <strain evidence="2 3">IC12</strain>
    </source>
</reference>
<keyword evidence="3" id="KW-1185">Reference proteome</keyword>
<gene>
    <name evidence="2" type="ORF">HLVA_08200</name>
</gene>
<name>A0AAU9DVL5_9FUSO</name>
<keyword evidence="2" id="KW-0540">Nuclease</keyword>
<feature type="domain" description="Xylose isomerase-like TIM barrel" evidence="1">
    <location>
        <begin position="34"/>
        <end position="250"/>
    </location>
</feature>
<keyword evidence="2" id="KW-0255">Endonuclease</keyword>
<dbReference type="RefSeq" id="WP_307905183.1">
    <property type="nucleotide sequence ID" value="NZ_AP027059.1"/>
</dbReference>
<dbReference type="PANTHER" id="PTHR12110:SF53">
    <property type="entry name" value="BLR5974 PROTEIN"/>
    <property type="match status" value="1"/>
</dbReference>
<dbReference type="GO" id="GO:0004519">
    <property type="term" value="F:endonuclease activity"/>
    <property type="evidence" value="ECO:0007669"/>
    <property type="project" value="UniProtKB-KW"/>
</dbReference>
<dbReference type="SUPFAM" id="SSF51658">
    <property type="entry name" value="Xylose isomerase-like"/>
    <property type="match status" value="1"/>
</dbReference>
<dbReference type="InterPro" id="IPR013022">
    <property type="entry name" value="Xyl_isomerase-like_TIM-brl"/>
</dbReference>